<dbReference type="Proteomes" id="UP000027142">
    <property type="component" value="Chromosome"/>
</dbReference>
<dbReference type="KEGG" id="ble:BleG1_3147"/>
<keyword evidence="2" id="KW-1185">Reference proteome</keyword>
<dbReference type="RefSeq" id="WP_038482933.1">
    <property type="nucleotide sequence ID" value="NZ_CP003923.1"/>
</dbReference>
<gene>
    <name evidence="1" type="ORF">BleG1_3147</name>
</gene>
<name>A0A060LWQ9_9BACI</name>
<dbReference type="HOGENOM" id="CLU_185803_0_0_9"/>
<protein>
    <submittedName>
        <fullName evidence="1">Uncharacterized protein</fullName>
    </submittedName>
</protein>
<sequence length="64" mass="7397">MNENLTNEILQQLRGGEINEYRVEKDVLNVFRLALVAQEDMKNFRGNAQHKGAVIYTYEPGWTA</sequence>
<evidence type="ECO:0000313" key="2">
    <source>
        <dbReference type="Proteomes" id="UP000027142"/>
    </source>
</evidence>
<dbReference type="OrthoDB" id="2455488at2"/>
<reference evidence="1 2" key="1">
    <citation type="journal article" date="2014" name="Gene">
        <title>A comparative genomic analysis of the alkalitolerant soil bacterium Bacillus lehensis G1.</title>
        <authorList>
            <person name="Noor Y.M."/>
            <person name="Samsulrizal N.H."/>
            <person name="Jema'on N.A."/>
            <person name="Low K.O."/>
            <person name="Ramli A.N."/>
            <person name="Alias N.I."/>
            <person name="Damis S.I."/>
            <person name="Fuzi S.F."/>
            <person name="Isa M.N."/>
            <person name="Murad A.M."/>
            <person name="Raih M.F."/>
            <person name="Bakar F.D."/>
            <person name="Najimudin N."/>
            <person name="Mahadi N.M."/>
            <person name="Illias R.M."/>
        </authorList>
    </citation>
    <scope>NUCLEOTIDE SEQUENCE [LARGE SCALE GENOMIC DNA]</scope>
    <source>
        <strain evidence="1 2">G1</strain>
    </source>
</reference>
<dbReference type="EMBL" id="CP003923">
    <property type="protein sequence ID" value="AIC95711.1"/>
    <property type="molecule type" value="Genomic_DNA"/>
</dbReference>
<dbReference type="AlphaFoldDB" id="A0A060LWQ9"/>
<evidence type="ECO:0000313" key="1">
    <source>
        <dbReference type="EMBL" id="AIC95711.1"/>
    </source>
</evidence>
<accession>A0A060LWQ9</accession>
<organism evidence="1 2">
    <name type="scientific">Shouchella lehensis G1</name>
    <dbReference type="NCBI Taxonomy" id="1246626"/>
    <lineage>
        <taxon>Bacteria</taxon>
        <taxon>Bacillati</taxon>
        <taxon>Bacillota</taxon>
        <taxon>Bacilli</taxon>
        <taxon>Bacillales</taxon>
        <taxon>Bacillaceae</taxon>
        <taxon>Shouchella</taxon>
    </lineage>
</organism>
<dbReference type="PATRIC" id="fig|1246626.3.peg.3141"/>
<proteinExistence type="predicted"/>